<sequence>MKLKTRQFSLNNVIGFTATLNSKNDIFDQVSEMSTKFKEVLIQNGYYADTPIIFEYNPFEESNDITILSAVGNKINIVGENRSQFFYKERLDFTTDYFYRHYDQEETIPYNEIKKKIEEDKGIFLTIYHVLLDLDGDIVIDLYCEVDKL</sequence>
<dbReference type="STRING" id="903983.BCR23_12890"/>
<dbReference type="EMBL" id="MIKB01000002">
    <property type="protein sequence ID" value="OEG18833.1"/>
    <property type="molecule type" value="Genomic_DNA"/>
</dbReference>
<organism evidence="1 2">
    <name type="scientific">Enterococcus quebecensis</name>
    <dbReference type="NCBI Taxonomy" id="903983"/>
    <lineage>
        <taxon>Bacteria</taxon>
        <taxon>Bacillati</taxon>
        <taxon>Bacillota</taxon>
        <taxon>Bacilli</taxon>
        <taxon>Lactobacillales</taxon>
        <taxon>Enterococcaceae</taxon>
        <taxon>Enterococcus</taxon>
    </lineage>
</organism>
<gene>
    <name evidence="1" type="ORF">BCR23_12890</name>
</gene>
<evidence type="ECO:0000313" key="1">
    <source>
        <dbReference type="EMBL" id="OEG18833.1"/>
    </source>
</evidence>
<dbReference type="Proteomes" id="UP000094764">
    <property type="component" value="Unassembled WGS sequence"/>
</dbReference>
<dbReference type="OrthoDB" id="2339793at2"/>
<keyword evidence="2" id="KW-1185">Reference proteome</keyword>
<protein>
    <recommendedName>
        <fullName evidence="3">DUF5085 domain-containing protein</fullName>
    </recommendedName>
</protein>
<dbReference type="RefSeq" id="WP_069634020.1">
    <property type="nucleotide sequence ID" value="NZ_JXKZ01000020.1"/>
</dbReference>
<evidence type="ECO:0000313" key="2">
    <source>
        <dbReference type="Proteomes" id="UP000094764"/>
    </source>
</evidence>
<name>A0A1E5H1M8_9ENTE</name>
<proteinExistence type="predicted"/>
<dbReference type="AlphaFoldDB" id="A0A1E5H1M8"/>
<reference evidence="2" key="1">
    <citation type="submission" date="2016-09" db="EMBL/GenBank/DDBJ databases">
        <authorList>
            <person name="Gulvik C.A."/>
        </authorList>
    </citation>
    <scope>NUCLEOTIDE SEQUENCE [LARGE SCALE GENOMIC DNA]</scope>
    <source>
        <strain evidence="2">LMG 26306</strain>
    </source>
</reference>
<accession>A0A1E5H1M8</accession>
<comment type="caution">
    <text evidence="1">The sequence shown here is derived from an EMBL/GenBank/DDBJ whole genome shotgun (WGS) entry which is preliminary data.</text>
</comment>
<evidence type="ECO:0008006" key="3">
    <source>
        <dbReference type="Google" id="ProtNLM"/>
    </source>
</evidence>